<dbReference type="InterPro" id="IPR020837">
    <property type="entry name" value="Fibrinogen_CS"/>
</dbReference>
<name>A0AAV4NGS1_9ARAC</name>
<sequence length="311" mass="36549">MPIKLHKKSKQFEVLKLIMYHFAYSILFSFLTFSQALGNGISTCDHNDISTNYLDTAMDMISNAKTHLPSCPNALVKPMDCEEVLRGGRNKSGVYTVWPKNRVADDKPLDVYCDMDTDGGGWTVFQRRGNFLKPKDYFYKDWASYKKGFGHIDKDFWLGNDNIYALSNQRLYSIRFDLRAVDGEKRYALYETFWIDDENHKYTLHIQEYSGDAGDSMISDHNNMKFSTKDQDNDDRKEHCAQMYKGAWWYKACHYSNLNGLYHRGIHESYADGVNWYHWRGYNESLDFTEMKIRPKNFRNVIVMSETPKEF</sequence>
<dbReference type="InterPro" id="IPR050373">
    <property type="entry name" value="Fibrinogen_C-term_domain"/>
</dbReference>
<keyword evidence="6" id="KW-1185">Reference proteome</keyword>
<dbReference type="FunFam" id="3.90.215.10:FF:000001">
    <property type="entry name" value="Tenascin isoform 1"/>
    <property type="match status" value="1"/>
</dbReference>
<dbReference type="NCBIfam" id="NF040941">
    <property type="entry name" value="GGGWT_bact"/>
    <property type="match status" value="1"/>
</dbReference>
<dbReference type="PROSITE" id="PS00514">
    <property type="entry name" value="FIBRINOGEN_C_1"/>
    <property type="match status" value="1"/>
</dbReference>
<evidence type="ECO:0000256" key="1">
    <source>
        <dbReference type="ARBA" id="ARBA00022837"/>
    </source>
</evidence>
<dbReference type="AlphaFoldDB" id="A0AAV4NGS1"/>
<dbReference type="Pfam" id="PF00147">
    <property type="entry name" value="Fibrinogen_C"/>
    <property type="match status" value="1"/>
</dbReference>
<evidence type="ECO:0000256" key="2">
    <source>
        <dbReference type="ARBA" id="ARBA00023157"/>
    </source>
</evidence>
<dbReference type="CDD" id="cd00087">
    <property type="entry name" value="FReD"/>
    <property type="match status" value="1"/>
</dbReference>
<dbReference type="PANTHER" id="PTHR19143">
    <property type="entry name" value="FIBRINOGEN/TENASCIN/ANGIOPOEITIN"/>
    <property type="match status" value="1"/>
</dbReference>
<reference evidence="5 6" key="1">
    <citation type="submission" date="2021-06" db="EMBL/GenBank/DDBJ databases">
        <title>Caerostris darwini draft genome.</title>
        <authorList>
            <person name="Kono N."/>
            <person name="Arakawa K."/>
        </authorList>
    </citation>
    <scope>NUCLEOTIDE SEQUENCE [LARGE SCALE GENOMIC DNA]</scope>
</reference>
<dbReference type="Gene3D" id="3.90.215.10">
    <property type="entry name" value="Gamma Fibrinogen, chain A, domain 1"/>
    <property type="match status" value="1"/>
</dbReference>
<dbReference type="GO" id="GO:0030246">
    <property type="term" value="F:carbohydrate binding"/>
    <property type="evidence" value="ECO:0007669"/>
    <property type="project" value="UniProtKB-ARBA"/>
</dbReference>
<protein>
    <submittedName>
        <fullName evidence="5">Techylectin-5A</fullName>
    </submittedName>
</protein>
<keyword evidence="1" id="KW-0106">Calcium</keyword>
<feature type="domain" description="Fibrinogen C-terminal" evidence="4">
    <location>
        <begin position="72"/>
        <end position="297"/>
    </location>
</feature>
<comment type="caution">
    <text evidence="5">The sequence shown here is derived from an EMBL/GenBank/DDBJ whole genome shotgun (WGS) entry which is preliminary data.</text>
</comment>
<dbReference type="SMART" id="SM00186">
    <property type="entry name" value="FBG"/>
    <property type="match status" value="1"/>
</dbReference>
<proteinExistence type="predicted"/>
<dbReference type="SUPFAM" id="SSF56496">
    <property type="entry name" value="Fibrinogen C-terminal domain-like"/>
    <property type="match status" value="1"/>
</dbReference>
<dbReference type="PANTHER" id="PTHR19143:SF458">
    <property type="entry name" value="FIBRINOGEN C-TERMINAL DOMAIN-CONTAINING PROTEIN-RELATED"/>
    <property type="match status" value="1"/>
</dbReference>
<dbReference type="GO" id="GO:0005615">
    <property type="term" value="C:extracellular space"/>
    <property type="evidence" value="ECO:0007669"/>
    <property type="project" value="TreeGrafter"/>
</dbReference>
<evidence type="ECO:0000313" key="5">
    <source>
        <dbReference type="EMBL" id="GIX82527.1"/>
    </source>
</evidence>
<dbReference type="EMBL" id="BPLQ01001529">
    <property type="protein sequence ID" value="GIX82527.1"/>
    <property type="molecule type" value="Genomic_DNA"/>
</dbReference>
<organism evidence="5 6">
    <name type="scientific">Caerostris darwini</name>
    <dbReference type="NCBI Taxonomy" id="1538125"/>
    <lineage>
        <taxon>Eukaryota</taxon>
        <taxon>Metazoa</taxon>
        <taxon>Ecdysozoa</taxon>
        <taxon>Arthropoda</taxon>
        <taxon>Chelicerata</taxon>
        <taxon>Arachnida</taxon>
        <taxon>Araneae</taxon>
        <taxon>Araneomorphae</taxon>
        <taxon>Entelegynae</taxon>
        <taxon>Araneoidea</taxon>
        <taxon>Araneidae</taxon>
        <taxon>Caerostris</taxon>
    </lineage>
</organism>
<dbReference type="Proteomes" id="UP001054837">
    <property type="component" value="Unassembled WGS sequence"/>
</dbReference>
<comment type="function">
    <text evidence="3">Lectin involved in innate immunity. Agglutinates all types of human erythrocytes, Gram-positive and Gram-negative bacteria. Has a stronger agglutinating activity towards Gram-negative bacteria than towards Gram-positive bacteria. Specifically recognizes acetyl group-containing substances on agglutinated cells. The hemagglutinating activity was inhibited by EDTA, acetyl group-containing mono- and disaccharides, N-acetyl derivatives of amino acids, other acetyl group-containing substances, propionamide and benzamide. Enhances the antimicrobial activity of big defensin against Gram-positive bacteria but not against Gram-negative bacteria.</text>
</comment>
<accession>A0AAV4NGS1</accession>
<evidence type="ECO:0000256" key="3">
    <source>
        <dbReference type="ARBA" id="ARBA00053344"/>
    </source>
</evidence>
<dbReference type="InterPro" id="IPR014716">
    <property type="entry name" value="Fibrinogen_a/b/g_C_1"/>
</dbReference>
<evidence type="ECO:0000259" key="4">
    <source>
        <dbReference type="PROSITE" id="PS51406"/>
    </source>
</evidence>
<dbReference type="InterPro" id="IPR036056">
    <property type="entry name" value="Fibrinogen-like_C"/>
</dbReference>
<dbReference type="PROSITE" id="PS51406">
    <property type="entry name" value="FIBRINOGEN_C_2"/>
    <property type="match status" value="1"/>
</dbReference>
<dbReference type="GO" id="GO:0098609">
    <property type="term" value="P:cell-cell adhesion"/>
    <property type="evidence" value="ECO:0007669"/>
    <property type="project" value="UniProtKB-ARBA"/>
</dbReference>
<gene>
    <name evidence="5" type="ORF">CDAR_519441</name>
</gene>
<keyword evidence="2" id="KW-1015">Disulfide bond</keyword>
<evidence type="ECO:0000313" key="6">
    <source>
        <dbReference type="Proteomes" id="UP001054837"/>
    </source>
</evidence>
<dbReference type="InterPro" id="IPR002181">
    <property type="entry name" value="Fibrinogen_a/b/g_C_dom"/>
</dbReference>